<organism evidence="2 3">
    <name type="scientific">Phormidesmis priestleyi ULC007</name>
    <dbReference type="NCBI Taxonomy" id="1920490"/>
    <lineage>
        <taxon>Bacteria</taxon>
        <taxon>Bacillati</taxon>
        <taxon>Cyanobacteriota</taxon>
        <taxon>Cyanophyceae</taxon>
        <taxon>Leptolyngbyales</taxon>
        <taxon>Leptolyngbyaceae</taxon>
        <taxon>Phormidesmis</taxon>
    </lineage>
</organism>
<dbReference type="EMBL" id="PVWG01000016">
    <property type="protein sequence ID" value="PSB18618.1"/>
    <property type="molecule type" value="Genomic_DNA"/>
</dbReference>
<dbReference type="STRING" id="1920490.GCA_001895925_00387"/>
<evidence type="ECO:0000313" key="3">
    <source>
        <dbReference type="Proteomes" id="UP000238634"/>
    </source>
</evidence>
<dbReference type="AlphaFoldDB" id="A0A2T1DDQ4"/>
<dbReference type="Proteomes" id="UP000238634">
    <property type="component" value="Unassembled WGS sequence"/>
</dbReference>
<accession>A0A2T1DDQ4</accession>
<evidence type="ECO:0000313" key="2">
    <source>
        <dbReference type="EMBL" id="PSB18618.1"/>
    </source>
</evidence>
<dbReference type="Gene3D" id="3.90.1570.10">
    <property type="entry name" value="tt1808, chain A"/>
    <property type="match status" value="1"/>
</dbReference>
<reference evidence="2 3" key="1">
    <citation type="submission" date="2018-02" db="EMBL/GenBank/DDBJ databases">
        <authorList>
            <person name="Cohen D.B."/>
            <person name="Kent A.D."/>
        </authorList>
    </citation>
    <scope>NUCLEOTIDE SEQUENCE [LARGE SCALE GENOMIC DNA]</scope>
    <source>
        <strain evidence="2 3">ULC007</strain>
    </source>
</reference>
<dbReference type="RefSeq" id="WP_083582976.1">
    <property type="nucleotide sequence ID" value="NZ_MPPI01000016.1"/>
</dbReference>
<dbReference type="Pfam" id="PF05685">
    <property type="entry name" value="Uma2"/>
    <property type="match status" value="1"/>
</dbReference>
<comment type="caution">
    <text evidence="2">The sequence shown here is derived from an EMBL/GenBank/DDBJ whole genome shotgun (WGS) entry which is preliminary data.</text>
</comment>
<gene>
    <name evidence="2" type="ORF">C7B65_14995</name>
</gene>
<dbReference type="InterPro" id="IPR008538">
    <property type="entry name" value="Uma2"/>
</dbReference>
<keyword evidence="3" id="KW-1185">Reference proteome</keyword>
<reference evidence="2 3" key="2">
    <citation type="submission" date="2018-03" db="EMBL/GenBank/DDBJ databases">
        <title>The ancient ancestry and fast evolution of plastids.</title>
        <authorList>
            <person name="Moore K.R."/>
            <person name="Magnabosco C."/>
            <person name="Momper L."/>
            <person name="Gold D.A."/>
            <person name="Bosak T."/>
            <person name="Fournier G.P."/>
        </authorList>
    </citation>
    <scope>NUCLEOTIDE SEQUENCE [LARGE SCALE GENOMIC DNA]</scope>
    <source>
        <strain evidence="2 3">ULC007</strain>
    </source>
</reference>
<evidence type="ECO:0000259" key="1">
    <source>
        <dbReference type="Pfam" id="PF05685"/>
    </source>
</evidence>
<dbReference type="InterPro" id="IPR012296">
    <property type="entry name" value="Nuclease_put_TT1808"/>
</dbReference>
<dbReference type="InterPro" id="IPR011335">
    <property type="entry name" value="Restrct_endonuc-II-like"/>
</dbReference>
<feature type="domain" description="Putative restriction endonuclease" evidence="1">
    <location>
        <begin position="19"/>
        <end position="84"/>
    </location>
</feature>
<proteinExistence type="predicted"/>
<protein>
    <recommendedName>
        <fullName evidence="1">Putative restriction endonuclease domain-containing protein</fullName>
    </recommendedName>
</protein>
<dbReference type="SUPFAM" id="SSF52980">
    <property type="entry name" value="Restriction endonuclease-like"/>
    <property type="match status" value="1"/>
</dbReference>
<dbReference type="OrthoDB" id="509866at2"/>
<name>A0A2T1DDQ4_9CYAN</name>
<sequence>MNLPALKRPNVPTVKRFTLEDYHRLGELGFFGEHDRVELIRGELFEMAAKGRPHEVCLTKLIRELLKLVSDRATIRCQSPITLPLILELSRVFPQ</sequence>